<dbReference type="Proteomes" id="UP000188354">
    <property type="component" value="Chromosome LG09"/>
</dbReference>
<keyword evidence="2" id="KW-0645">Protease</keyword>
<dbReference type="InterPro" id="IPR038765">
    <property type="entry name" value="Papain-like_cys_pep_sf"/>
</dbReference>
<proteinExistence type="inferred from homology"/>
<dbReference type="InterPro" id="IPR025660">
    <property type="entry name" value="Pept_his_AS"/>
</dbReference>
<reference evidence="9 10" key="1">
    <citation type="journal article" date="2017" name="Plant Biotechnol. J.">
        <title>A comprehensive draft genome sequence for lupin (Lupinus angustifolius), an emerging health food: insights into plant-microbe interactions and legume evolution.</title>
        <authorList>
            <person name="Hane J.K."/>
            <person name="Ming Y."/>
            <person name="Kamphuis L.G."/>
            <person name="Nelson M.N."/>
            <person name="Garg G."/>
            <person name="Atkins C.A."/>
            <person name="Bayer P.E."/>
            <person name="Bravo A."/>
            <person name="Bringans S."/>
            <person name="Cannon S."/>
            <person name="Edwards D."/>
            <person name="Foley R."/>
            <person name="Gao L.L."/>
            <person name="Harrison M.J."/>
            <person name="Huang W."/>
            <person name="Hurgobin B."/>
            <person name="Li S."/>
            <person name="Liu C.W."/>
            <person name="McGrath A."/>
            <person name="Morahan G."/>
            <person name="Murray J."/>
            <person name="Weller J."/>
            <person name="Jian J."/>
            <person name="Singh K.B."/>
        </authorList>
    </citation>
    <scope>NUCLEOTIDE SEQUENCE [LARGE SCALE GENOMIC DNA]</scope>
    <source>
        <strain evidence="10">cv. Tanjil</strain>
        <tissue evidence="9">Whole plant</tissue>
    </source>
</reference>
<sequence>MKLDKHLSDDEIIQVFKDWKKEHGRVYKDNEEMAKFAIFKANLNYIIEFNARKNSPSSYTLGLNMFADWSENEFKETYLSCLDTSTDSDMPTNNVIELDRLPQPTPPLSLDWRVKQAMTDVKNQESCHGCWAFSTIGGIEGINAIDTKKLVSLSPQQLIDCDTASKGCKEADYPFKGQQGKCPDSKVKNSATISSYVKLEEVEAALLNVVAVQPISVGVDATGMIHYKKDSIYAGGNCKDTTNHAVLIVGYDSTKEGVDYWIVKNSWGKDWGNDGYIWIKRNTGLPNGVCGIHTRAYRPMKDKKEFKAQY</sequence>
<dbReference type="PROSITE" id="PS00640">
    <property type="entry name" value="THIOL_PROTEASE_ASN"/>
    <property type="match status" value="1"/>
</dbReference>
<feature type="domain" description="Cathepsin propeptide inhibitor" evidence="8">
    <location>
        <begin position="16"/>
        <end position="74"/>
    </location>
</feature>
<feature type="domain" description="Peptidase C1A papain C-terminal" evidence="7">
    <location>
        <begin position="106"/>
        <end position="300"/>
    </location>
</feature>
<keyword evidence="6" id="KW-0325">Glycoprotein</keyword>
<evidence type="ECO:0000256" key="6">
    <source>
        <dbReference type="ARBA" id="ARBA00023180"/>
    </source>
</evidence>
<dbReference type="PANTHER" id="PTHR12411">
    <property type="entry name" value="CYSTEINE PROTEASE FAMILY C1-RELATED"/>
    <property type="match status" value="1"/>
</dbReference>
<dbReference type="GO" id="GO:0008234">
    <property type="term" value="F:cysteine-type peptidase activity"/>
    <property type="evidence" value="ECO:0007669"/>
    <property type="project" value="UniProtKB-KW"/>
</dbReference>
<evidence type="ECO:0000313" key="9">
    <source>
        <dbReference type="EMBL" id="OIW04979.1"/>
    </source>
</evidence>
<evidence type="ECO:0000256" key="3">
    <source>
        <dbReference type="ARBA" id="ARBA00022801"/>
    </source>
</evidence>
<dbReference type="STRING" id="3871.A0A1J7HWU5"/>
<dbReference type="Pfam" id="PF00112">
    <property type="entry name" value="Peptidase_C1"/>
    <property type="match status" value="1"/>
</dbReference>
<evidence type="ECO:0000256" key="2">
    <source>
        <dbReference type="ARBA" id="ARBA00022670"/>
    </source>
</evidence>
<dbReference type="SMART" id="SM00848">
    <property type="entry name" value="Inhibitor_I29"/>
    <property type="match status" value="1"/>
</dbReference>
<dbReference type="InterPro" id="IPR013201">
    <property type="entry name" value="Prot_inhib_I29"/>
</dbReference>
<evidence type="ECO:0000256" key="5">
    <source>
        <dbReference type="ARBA" id="ARBA00023157"/>
    </source>
</evidence>
<keyword evidence="10" id="KW-1185">Reference proteome</keyword>
<dbReference type="AlphaFoldDB" id="A0A1J7HWU5"/>
<dbReference type="PROSITE" id="PS00639">
    <property type="entry name" value="THIOL_PROTEASE_HIS"/>
    <property type="match status" value="1"/>
</dbReference>
<accession>A0A1J7HWU5</accession>
<gene>
    <name evidence="9" type="ORF">TanjilG_01175</name>
</gene>
<dbReference type="InterPro" id="IPR000668">
    <property type="entry name" value="Peptidase_C1A_C"/>
</dbReference>
<dbReference type="InterPro" id="IPR039417">
    <property type="entry name" value="Peptidase_C1A_papain-like"/>
</dbReference>
<dbReference type="SUPFAM" id="SSF54001">
    <property type="entry name" value="Cysteine proteinases"/>
    <property type="match status" value="1"/>
</dbReference>
<evidence type="ECO:0000256" key="4">
    <source>
        <dbReference type="ARBA" id="ARBA00022807"/>
    </source>
</evidence>
<evidence type="ECO:0000313" key="10">
    <source>
        <dbReference type="Proteomes" id="UP000188354"/>
    </source>
</evidence>
<dbReference type="EMBL" id="CM007369">
    <property type="protein sequence ID" value="OIW04979.1"/>
    <property type="molecule type" value="Genomic_DNA"/>
</dbReference>
<comment type="similarity">
    <text evidence="1">Belongs to the peptidase C1 family.</text>
</comment>
<keyword evidence="3" id="KW-0378">Hydrolase</keyword>
<dbReference type="Gene3D" id="3.90.70.10">
    <property type="entry name" value="Cysteine proteinases"/>
    <property type="match status" value="2"/>
</dbReference>
<dbReference type="SMART" id="SM00645">
    <property type="entry name" value="Pept_C1"/>
    <property type="match status" value="1"/>
</dbReference>
<dbReference type="InterPro" id="IPR013128">
    <property type="entry name" value="Peptidase_C1A"/>
</dbReference>
<dbReference type="InterPro" id="IPR025661">
    <property type="entry name" value="Pept_asp_AS"/>
</dbReference>
<name>A0A1J7HWU5_LUPAN</name>
<protein>
    <submittedName>
        <fullName evidence="9">Uncharacterized protein</fullName>
    </submittedName>
</protein>
<keyword evidence="5" id="KW-1015">Disulfide bond</keyword>
<dbReference type="Gramene" id="OIW04979">
    <property type="protein sequence ID" value="OIW04979"/>
    <property type="gene ID" value="TanjilG_01175"/>
</dbReference>
<dbReference type="OMA" id="ADWSENE"/>
<keyword evidence="4" id="KW-0788">Thiol protease</keyword>
<evidence type="ECO:0000256" key="1">
    <source>
        <dbReference type="ARBA" id="ARBA00008455"/>
    </source>
</evidence>
<organism evidence="9 10">
    <name type="scientific">Lupinus angustifolius</name>
    <name type="common">Narrow-leaved blue lupine</name>
    <dbReference type="NCBI Taxonomy" id="3871"/>
    <lineage>
        <taxon>Eukaryota</taxon>
        <taxon>Viridiplantae</taxon>
        <taxon>Streptophyta</taxon>
        <taxon>Embryophyta</taxon>
        <taxon>Tracheophyta</taxon>
        <taxon>Spermatophyta</taxon>
        <taxon>Magnoliopsida</taxon>
        <taxon>eudicotyledons</taxon>
        <taxon>Gunneridae</taxon>
        <taxon>Pentapetalae</taxon>
        <taxon>rosids</taxon>
        <taxon>fabids</taxon>
        <taxon>Fabales</taxon>
        <taxon>Fabaceae</taxon>
        <taxon>Papilionoideae</taxon>
        <taxon>50 kb inversion clade</taxon>
        <taxon>genistoids sensu lato</taxon>
        <taxon>core genistoids</taxon>
        <taxon>Genisteae</taxon>
        <taxon>Lupinus</taxon>
    </lineage>
</organism>
<dbReference type="PRINTS" id="PR00705">
    <property type="entry name" value="PAPAIN"/>
</dbReference>
<dbReference type="CDD" id="cd02248">
    <property type="entry name" value="Peptidase_C1A"/>
    <property type="match status" value="1"/>
</dbReference>
<evidence type="ECO:0000259" key="8">
    <source>
        <dbReference type="SMART" id="SM00848"/>
    </source>
</evidence>
<evidence type="ECO:0000259" key="7">
    <source>
        <dbReference type="SMART" id="SM00645"/>
    </source>
</evidence>
<dbReference type="Pfam" id="PF08246">
    <property type="entry name" value="Inhibitor_I29"/>
    <property type="match status" value="1"/>
</dbReference>
<dbReference type="GO" id="GO:0006508">
    <property type="term" value="P:proteolysis"/>
    <property type="evidence" value="ECO:0007669"/>
    <property type="project" value="UniProtKB-KW"/>
</dbReference>